<evidence type="ECO:0000256" key="1">
    <source>
        <dbReference type="ARBA" id="ARBA00006464"/>
    </source>
</evidence>
<sequence>MSRSDGSRTEGARRVPSLRSPRVLMYHYFGDASHADPEQLFVSEEAFAAQLRYLQRSGWRALTLDEYLAALDGAPTPRRSYLVTIDDGHESAVHVAAPALQAAGVPSVLFVCPDRMGGRAEWTAAYSGERLAPAEELKGLPDLGMELGVHSADHTRMVGMDDATLRVHVTDARDQLEATTGVRARAFAYPYGTHDPAARAAVAGAGYDVAFAVAREQGRFAVDRVFVRSGDSMLRFRFKLSTAYRVISRVGGRAWRLRHAVRGLGARLRKATSGRFAAAVRRLTDIVVSGAALVALAIPMLLIAAAIRLEDGGPALFRQQRVGMRRRPFEMLKFRTMAPGGDDRALRELIARELRGEDTVVDGSSKLHRDPRVTRVGRLLRRTSLDELPQLINVLRGDMTLVGPRPCLEWEAEMFPAEYQARFDVPPGLTGLWQVSGRSALGTLDMLRLDVRYVEQRTLARDLEILVRTVPSLLGGGGAR</sequence>
<evidence type="ECO:0000259" key="3">
    <source>
        <dbReference type="PROSITE" id="PS51677"/>
    </source>
</evidence>
<dbReference type="AlphaFoldDB" id="A0A543GAL2"/>
<evidence type="ECO:0000313" key="4">
    <source>
        <dbReference type="EMBL" id="TQM43125.1"/>
    </source>
</evidence>
<organism evidence="4 5">
    <name type="scientific">Pseudonocardia cypriaca</name>
    <dbReference type="NCBI Taxonomy" id="882449"/>
    <lineage>
        <taxon>Bacteria</taxon>
        <taxon>Bacillati</taxon>
        <taxon>Actinomycetota</taxon>
        <taxon>Actinomycetes</taxon>
        <taxon>Pseudonocardiales</taxon>
        <taxon>Pseudonocardiaceae</taxon>
        <taxon>Pseudonocardia</taxon>
    </lineage>
</organism>
<dbReference type="EMBL" id="VFPH01000001">
    <property type="protein sequence ID" value="TQM43125.1"/>
    <property type="molecule type" value="Genomic_DNA"/>
</dbReference>
<keyword evidence="2" id="KW-0812">Transmembrane</keyword>
<dbReference type="GO" id="GO:0016810">
    <property type="term" value="F:hydrolase activity, acting on carbon-nitrogen (but not peptide) bonds"/>
    <property type="evidence" value="ECO:0007669"/>
    <property type="project" value="InterPro"/>
</dbReference>
<dbReference type="Proteomes" id="UP000319818">
    <property type="component" value="Unassembled WGS sequence"/>
</dbReference>
<dbReference type="SUPFAM" id="SSF88713">
    <property type="entry name" value="Glycoside hydrolase/deacetylase"/>
    <property type="match status" value="1"/>
</dbReference>
<dbReference type="PROSITE" id="PS51677">
    <property type="entry name" value="NODB"/>
    <property type="match status" value="1"/>
</dbReference>
<dbReference type="InterPro" id="IPR011330">
    <property type="entry name" value="Glyco_hydro/deAcase_b/a-brl"/>
</dbReference>
<reference evidence="4 5" key="1">
    <citation type="submission" date="2019-06" db="EMBL/GenBank/DDBJ databases">
        <title>Sequencing the genomes of 1000 actinobacteria strains.</title>
        <authorList>
            <person name="Klenk H.-P."/>
        </authorList>
    </citation>
    <scope>NUCLEOTIDE SEQUENCE [LARGE SCALE GENOMIC DNA]</scope>
    <source>
        <strain evidence="4 5">DSM 45511</strain>
    </source>
</reference>
<dbReference type="PANTHER" id="PTHR30576">
    <property type="entry name" value="COLANIC BIOSYNTHESIS UDP-GLUCOSE LIPID CARRIER TRANSFERASE"/>
    <property type="match status" value="1"/>
</dbReference>
<dbReference type="InterPro" id="IPR002509">
    <property type="entry name" value="NODB_dom"/>
</dbReference>
<comment type="caution">
    <text evidence="4">The sequence shown here is derived from an EMBL/GenBank/DDBJ whole genome shotgun (WGS) entry which is preliminary data.</text>
</comment>
<keyword evidence="2" id="KW-1133">Transmembrane helix</keyword>
<dbReference type="Pfam" id="PF01522">
    <property type="entry name" value="Polysacc_deac_1"/>
    <property type="match status" value="1"/>
</dbReference>
<dbReference type="PANTHER" id="PTHR30576:SF10">
    <property type="entry name" value="SLL5057 PROTEIN"/>
    <property type="match status" value="1"/>
</dbReference>
<keyword evidence="2" id="KW-0472">Membrane</keyword>
<gene>
    <name evidence="4" type="ORF">FB388_0466</name>
</gene>
<dbReference type="InterPro" id="IPR003362">
    <property type="entry name" value="Bact_transf"/>
</dbReference>
<proteinExistence type="inferred from homology"/>
<keyword evidence="5" id="KW-1185">Reference proteome</keyword>
<keyword evidence="4" id="KW-0808">Transferase</keyword>
<evidence type="ECO:0000256" key="2">
    <source>
        <dbReference type="SAM" id="Phobius"/>
    </source>
</evidence>
<dbReference type="CDD" id="cd10918">
    <property type="entry name" value="CE4_NodB_like_5s_6s"/>
    <property type="match status" value="1"/>
</dbReference>
<dbReference type="Pfam" id="PF02397">
    <property type="entry name" value="Bac_transf"/>
    <property type="match status" value="1"/>
</dbReference>
<feature type="domain" description="NodB homology" evidence="3">
    <location>
        <begin position="79"/>
        <end position="214"/>
    </location>
</feature>
<comment type="similarity">
    <text evidence="1">Belongs to the bacterial sugar transferase family.</text>
</comment>
<dbReference type="Gene3D" id="3.20.20.370">
    <property type="entry name" value="Glycoside hydrolase/deacetylase"/>
    <property type="match status" value="1"/>
</dbReference>
<protein>
    <submittedName>
        <fullName evidence="4">Lipopolysaccharide/colanic/teichoic acid biosynthesis glycosyltransferase</fullName>
    </submittedName>
</protein>
<dbReference type="GO" id="GO:0005975">
    <property type="term" value="P:carbohydrate metabolic process"/>
    <property type="evidence" value="ECO:0007669"/>
    <property type="project" value="InterPro"/>
</dbReference>
<name>A0A543GAL2_9PSEU</name>
<feature type="transmembrane region" description="Helical" evidence="2">
    <location>
        <begin position="286"/>
        <end position="309"/>
    </location>
</feature>
<evidence type="ECO:0000313" key="5">
    <source>
        <dbReference type="Proteomes" id="UP000319818"/>
    </source>
</evidence>
<accession>A0A543GAL2</accession>
<dbReference type="GO" id="GO:0016780">
    <property type="term" value="F:phosphotransferase activity, for other substituted phosphate groups"/>
    <property type="evidence" value="ECO:0007669"/>
    <property type="project" value="TreeGrafter"/>
</dbReference>